<dbReference type="AlphaFoldDB" id="A0AAD6CZD7"/>
<comment type="caution">
    <text evidence="1">The sequence shown here is derived from an EMBL/GenBank/DDBJ whole genome shotgun (WGS) entry which is preliminary data.</text>
</comment>
<organism evidence="1 2">
    <name type="scientific">Penicillium frequentans</name>
    <dbReference type="NCBI Taxonomy" id="3151616"/>
    <lineage>
        <taxon>Eukaryota</taxon>
        <taxon>Fungi</taxon>
        <taxon>Dikarya</taxon>
        <taxon>Ascomycota</taxon>
        <taxon>Pezizomycotina</taxon>
        <taxon>Eurotiomycetes</taxon>
        <taxon>Eurotiomycetidae</taxon>
        <taxon>Eurotiales</taxon>
        <taxon>Aspergillaceae</taxon>
        <taxon>Penicillium</taxon>
    </lineage>
</organism>
<evidence type="ECO:0000313" key="2">
    <source>
        <dbReference type="Proteomes" id="UP001220324"/>
    </source>
</evidence>
<proteinExistence type="predicted"/>
<dbReference type="EMBL" id="JAQIZZ010000004">
    <property type="protein sequence ID" value="KAJ5544182.1"/>
    <property type="molecule type" value="Genomic_DNA"/>
</dbReference>
<accession>A0AAD6CZD7</accession>
<evidence type="ECO:0000313" key="1">
    <source>
        <dbReference type="EMBL" id="KAJ5544182.1"/>
    </source>
</evidence>
<protein>
    <submittedName>
        <fullName evidence="1">Uncharacterized protein</fullName>
    </submittedName>
</protein>
<gene>
    <name evidence="1" type="ORF">N7494_005461</name>
</gene>
<reference evidence="1 2" key="1">
    <citation type="journal article" date="2023" name="IMA Fungus">
        <title>Comparative genomic study of the Penicillium genus elucidates a diverse pangenome and 15 lateral gene transfer events.</title>
        <authorList>
            <person name="Petersen C."/>
            <person name="Sorensen T."/>
            <person name="Nielsen M.R."/>
            <person name="Sondergaard T.E."/>
            <person name="Sorensen J.L."/>
            <person name="Fitzpatrick D.A."/>
            <person name="Frisvad J.C."/>
            <person name="Nielsen K.L."/>
        </authorList>
    </citation>
    <scope>NUCLEOTIDE SEQUENCE [LARGE SCALE GENOMIC DNA]</scope>
    <source>
        <strain evidence="1 2">IBT 35679</strain>
    </source>
</reference>
<dbReference type="Proteomes" id="UP001220324">
    <property type="component" value="Unassembled WGS sequence"/>
</dbReference>
<name>A0AAD6CZD7_9EURO</name>
<keyword evidence="2" id="KW-1185">Reference proteome</keyword>
<sequence>MAWAQRFWKRPVGDDVDWNNADFYTLVNAALLKLCQAFQDSLLLHRSSHGLSGSRTRVERRYERYIAQRRAYLVTMFPLPSSDTTVDDWKVFLNHRLLRLKERDIGHASWLDAKSAVVSEIIRAATIVWPSSVPDTFLSQRTSDSTMMRVHEIEDSFPFYLTTLFESTMSRRCARSVSQAFN</sequence>